<keyword evidence="2" id="KW-0378">Hydrolase</keyword>
<dbReference type="EMBL" id="BIFQ01000001">
    <property type="protein sequence ID" value="GCE05173.1"/>
    <property type="molecule type" value="Genomic_DNA"/>
</dbReference>
<keyword evidence="2" id="KW-0648">Protein biosynthesis</keyword>
<comment type="similarity">
    <text evidence="1 2">Belongs to the polypeptide deformylase family.</text>
</comment>
<dbReference type="PRINTS" id="PR01576">
    <property type="entry name" value="PDEFORMYLASE"/>
</dbReference>
<comment type="caution">
    <text evidence="3">The sequence shown here is derived from an EMBL/GenBank/DDBJ whole genome shotgun (WGS) entry which is preliminary data.</text>
</comment>
<reference evidence="4" key="1">
    <citation type="submission" date="2018-12" db="EMBL/GenBank/DDBJ databases">
        <title>Tengunoibacter tsumagoiensis gen. nov., sp. nov., Dictyobacter kobayashii sp. nov., D. alpinus sp. nov., and D. joshuensis sp. nov. and description of Dictyobacteraceae fam. nov. within the order Ktedonobacterales isolated from Tengu-no-mugimeshi.</title>
        <authorList>
            <person name="Wang C.M."/>
            <person name="Zheng Y."/>
            <person name="Sakai Y."/>
            <person name="Toyoda A."/>
            <person name="Minakuchi Y."/>
            <person name="Abe K."/>
            <person name="Yokota A."/>
            <person name="Yabe S."/>
        </authorList>
    </citation>
    <scope>NUCLEOTIDE SEQUENCE [LARGE SCALE GENOMIC DNA]</scope>
    <source>
        <strain evidence="4">S-27</strain>
    </source>
</reference>
<dbReference type="CDD" id="cd00487">
    <property type="entry name" value="Pep_deformylase"/>
    <property type="match status" value="1"/>
</dbReference>
<dbReference type="AlphaFoldDB" id="A0A401ZEC7"/>
<sequence length="168" mass="18901">MAIRKIITTENPILRQKAKKVHRFDPSLQRLVDDMFETMREANGVGLAGPQIAQSIRVFVAEYEDRKVAVFNPEIVKAEGEEKGPEGCLSIPGYIGENIRRATKVVVKGQDVRGKAIRVNAEGWFARILQHEIDHLDGILFIDRLDSPEDLREVREGDLEEGEPALAE</sequence>
<evidence type="ECO:0000313" key="3">
    <source>
        <dbReference type="EMBL" id="GCE05173.1"/>
    </source>
</evidence>
<dbReference type="SUPFAM" id="SSF56420">
    <property type="entry name" value="Peptide deformylase"/>
    <property type="match status" value="1"/>
</dbReference>
<dbReference type="Gene3D" id="3.90.45.10">
    <property type="entry name" value="Peptide deformylase"/>
    <property type="match status" value="1"/>
</dbReference>
<dbReference type="GO" id="GO:0006412">
    <property type="term" value="P:translation"/>
    <property type="evidence" value="ECO:0007669"/>
    <property type="project" value="UniProtKB-UniRule"/>
</dbReference>
<dbReference type="PANTHER" id="PTHR10458">
    <property type="entry name" value="PEPTIDE DEFORMYLASE"/>
    <property type="match status" value="1"/>
</dbReference>
<name>A0A401ZEC7_9CHLR</name>
<evidence type="ECO:0000313" key="4">
    <source>
        <dbReference type="Proteomes" id="UP000287224"/>
    </source>
</evidence>
<dbReference type="EC" id="3.5.1.88" evidence="2"/>
<feature type="binding site" evidence="2">
    <location>
        <position position="135"/>
    </location>
    <ligand>
        <name>Fe cation</name>
        <dbReference type="ChEBI" id="CHEBI:24875"/>
    </ligand>
</feature>
<dbReference type="RefSeq" id="WP_126596247.1">
    <property type="nucleotide sequence ID" value="NZ_BIFQ01000001.1"/>
</dbReference>
<dbReference type="NCBIfam" id="NF001159">
    <property type="entry name" value="PRK00150.1-3"/>
    <property type="match status" value="1"/>
</dbReference>
<dbReference type="HAMAP" id="MF_00163">
    <property type="entry name" value="Pep_deformylase"/>
    <property type="match status" value="1"/>
</dbReference>
<comment type="cofactor">
    <cofactor evidence="2">
        <name>Fe(2+)</name>
        <dbReference type="ChEBI" id="CHEBI:29033"/>
    </cofactor>
    <text evidence="2">Binds 1 Fe(2+) ion.</text>
</comment>
<accession>A0A401ZEC7</accession>
<feature type="binding site" evidence="2">
    <location>
        <position position="88"/>
    </location>
    <ligand>
        <name>Fe cation</name>
        <dbReference type="ChEBI" id="CHEBI:24875"/>
    </ligand>
</feature>
<dbReference type="NCBIfam" id="TIGR00079">
    <property type="entry name" value="pept_deformyl"/>
    <property type="match status" value="1"/>
</dbReference>
<dbReference type="OrthoDB" id="9784988at2"/>
<gene>
    <name evidence="3" type="primary">def_1</name>
    <name evidence="2" type="synonym">def</name>
    <name evidence="3" type="ORF">KDAU_25020</name>
</gene>
<organism evidence="3 4">
    <name type="scientific">Dictyobacter aurantiacus</name>
    <dbReference type="NCBI Taxonomy" id="1936993"/>
    <lineage>
        <taxon>Bacteria</taxon>
        <taxon>Bacillati</taxon>
        <taxon>Chloroflexota</taxon>
        <taxon>Ktedonobacteria</taxon>
        <taxon>Ktedonobacterales</taxon>
        <taxon>Dictyobacteraceae</taxon>
        <taxon>Dictyobacter</taxon>
    </lineage>
</organism>
<protein>
    <recommendedName>
        <fullName evidence="2">Peptide deformylase</fullName>
        <shortName evidence="2">PDF</shortName>
        <ecNumber evidence="2">3.5.1.88</ecNumber>
    </recommendedName>
    <alternativeName>
        <fullName evidence="2">Polypeptide deformylase</fullName>
    </alternativeName>
</protein>
<keyword evidence="2" id="KW-0479">Metal-binding</keyword>
<comment type="catalytic activity">
    <reaction evidence="2">
        <text>N-terminal N-formyl-L-methionyl-[peptide] + H2O = N-terminal L-methionyl-[peptide] + formate</text>
        <dbReference type="Rhea" id="RHEA:24420"/>
        <dbReference type="Rhea" id="RHEA-COMP:10639"/>
        <dbReference type="Rhea" id="RHEA-COMP:10640"/>
        <dbReference type="ChEBI" id="CHEBI:15377"/>
        <dbReference type="ChEBI" id="CHEBI:15740"/>
        <dbReference type="ChEBI" id="CHEBI:49298"/>
        <dbReference type="ChEBI" id="CHEBI:64731"/>
        <dbReference type="EC" id="3.5.1.88"/>
    </reaction>
</comment>
<evidence type="ECO:0000256" key="2">
    <source>
        <dbReference type="HAMAP-Rule" id="MF_00163"/>
    </source>
</evidence>
<dbReference type="GO" id="GO:0042586">
    <property type="term" value="F:peptide deformylase activity"/>
    <property type="evidence" value="ECO:0007669"/>
    <property type="project" value="UniProtKB-UniRule"/>
</dbReference>
<dbReference type="GO" id="GO:0046872">
    <property type="term" value="F:metal ion binding"/>
    <property type="evidence" value="ECO:0007669"/>
    <property type="project" value="UniProtKB-KW"/>
</dbReference>
<feature type="binding site" evidence="2">
    <location>
        <position position="131"/>
    </location>
    <ligand>
        <name>Fe cation</name>
        <dbReference type="ChEBI" id="CHEBI:24875"/>
    </ligand>
</feature>
<dbReference type="InterPro" id="IPR023635">
    <property type="entry name" value="Peptide_deformylase"/>
</dbReference>
<dbReference type="Pfam" id="PF01327">
    <property type="entry name" value="Pep_deformylase"/>
    <property type="match status" value="1"/>
</dbReference>
<keyword evidence="4" id="KW-1185">Reference proteome</keyword>
<comment type="function">
    <text evidence="2">Removes the formyl group from the N-terminal Met of newly synthesized proteins. Requires at least a dipeptide for an efficient rate of reaction. N-terminal L-methionine is a prerequisite for activity but the enzyme has broad specificity at other positions.</text>
</comment>
<feature type="active site" evidence="2">
    <location>
        <position position="132"/>
    </location>
</feature>
<evidence type="ECO:0000256" key="1">
    <source>
        <dbReference type="ARBA" id="ARBA00010759"/>
    </source>
</evidence>
<dbReference type="Proteomes" id="UP000287224">
    <property type="component" value="Unassembled WGS sequence"/>
</dbReference>
<dbReference type="InterPro" id="IPR036821">
    <property type="entry name" value="Peptide_deformylase_sf"/>
</dbReference>
<keyword evidence="2" id="KW-0408">Iron</keyword>
<dbReference type="PANTHER" id="PTHR10458:SF22">
    <property type="entry name" value="PEPTIDE DEFORMYLASE"/>
    <property type="match status" value="1"/>
</dbReference>
<proteinExistence type="inferred from homology"/>
<dbReference type="PIRSF" id="PIRSF004749">
    <property type="entry name" value="Pep_def"/>
    <property type="match status" value="1"/>
</dbReference>